<accession>A0A368L842</accession>
<comment type="caution">
    <text evidence="1">The sequence shown here is derived from an EMBL/GenBank/DDBJ whole genome shotgun (WGS) entry which is preliminary data.</text>
</comment>
<evidence type="ECO:0000313" key="1">
    <source>
        <dbReference type="EMBL" id="RCS59722.1"/>
    </source>
</evidence>
<gene>
    <name evidence="1" type="ORF">DU000_03165</name>
</gene>
<name>A0A368L842_9BURK</name>
<dbReference type="AlphaFoldDB" id="A0A368L842"/>
<keyword evidence="2" id="KW-1185">Reference proteome</keyword>
<proteinExistence type="predicted"/>
<organism evidence="1 2">
    <name type="scientific">Parvibium lacunae</name>
    <dbReference type="NCBI Taxonomy" id="1888893"/>
    <lineage>
        <taxon>Bacteria</taxon>
        <taxon>Pseudomonadati</taxon>
        <taxon>Pseudomonadota</taxon>
        <taxon>Betaproteobacteria</taxon>
        <taxon>Burkholderiales</taxon>
        <taxon>Alcaligenaceae</taxon>
        <taxon>Parvibium</taxon>
    </lineage>
</organism>
<dbReference type="Proteomes" id="UP000252357">
    <property type="component" value="Unassembled WGS sequence"/>
</dbReference>
<protein>
    <submittedName>
        <fullName evidence="1">Uncharacterized protein</fullName>
    </submittedName>
</protein>
<reference evidence="1 2" key="1">
    <citation type="journal article" date="2018" name="Int. J. Syst. Evol. Microbiol.">
        <title>Parvibium lacunae gen. nov., sp. nov., a new member of the family Alcaligenaceae isolated from a freshwater pond.</title>
        <authorList>
            <person name="Chen W.M."/>
            <person name="Xie P.B."/>
            <person name="Hsu M.Y."/>
            <person name="Sheu S.Y."/>
        </authorList>
    </citation>
    <scope>NUCLEOTIDE SEQUENCE [LARGE SCALE GENOMIC DNA]</scope>
    <source>
        <strain evidence="1 2">KMB9</strain>
    </source>
</reference>
<dbReference type="EMBL" id="QPGB01000001">
    <property type="protein sequence ID" value="RCS59722.1"/>
    <property type="molecule type" value="Genomic_DNA"/>
</dbReference>
<sequence length="105" mass="11494">MKFTVRDGFVVHAQSIRDLSDGTKQLVERSFYPGDEIDFTAEEAEPHKHKLVPLDKEATKYLNQAVSQPVEAAVPIDQVKELIDKAVAQALAAQQAALVQANPPA</sequence>
<evidence type="ECO:0000313" key="2">
    <source>
        <dbReference type="Proteomes" id="UP000252357"/>
    </source>
</evidence>
<dbReference type="RefSeq" id="WP_114401869.1">
    <property type="nucleotide sequence ID" value="NZ_QPGB01000001.1"/>
</dbReference>